<accession>A0ABV7ISD1</accession>
<dbReference type="InterPro" id="IPR047216">
    <property type="entry name" value="Endonuclease_DUF559_bact"/>
</dbReference>
<gene>
    <name evidence="2" type="ORF">ACFOD9_09590</name>
</gene>
<evidence type="ECO:0000259" key="1">
    <source>
        <dbReference type="Pfam" id="PF04480"/>
    </source>
</evidence>
<protein>
    <submittedName>
        <fullName evidence="2">Endonuclease domain-containing protein</fullName>
    </submittedName>
</protein>
<comment type="caution">
    <text evidence="2">The sequence shown here is derived from an EMBL/GenBank/DDBJ whole genome shotgun (WGS) entry which is preliminary data.</text>
</comment>
<keyword evidence="2" id="KW-0255">Endonuclease</keyword>
<dbReference type="InterPro" id="IPR011335">
    <property type="entry name" value="Restrct_endonuc-II-like"/>
</dbReference>
<proteinExistence type="predicted"/>
<dbReference type="EMBL" id="JBHRTQ010000007">
    <property type="protein sequence ID" value="MFC3174505.1"/>
    <property type="molecule type" value="Genomic_DNA"/>
</dbReference>
<dbReference type="PANTHER" id="PTHR38590:SF1">
    <property type="entry name" value="BLL0828 PROTEIN"/>
    <property type="match status" value="1"/>
</dbReference>
<dbReference type="Gene3D" id="3.40.960.10">
    <property type="entry name" value="VSR Endonuclease"/>
    <property type="match status" value="1"/>
</dbReference>
<sequence length="139" mass="14932">MEDHTPQALSAARRLRRQMSLPEGLLWQQLRQRPMGLKFRSQHPVGPFVVDFYCAAACLVIEVDGVAHDRGDRPERDARREAWLSERGLRLVRIAARAVLRDPAAVADSIVSLCLAPPPSAAGAAATSPGGGVSSGVPC</sequence>
<evidence type="ECO:0000313" key="2">
    <source>
        <dbReference type="EMBL" id="MFC3174505.1"/>
    </source>
</evidence>
<keyword evidence="3" id="KW-1185">Reference proteome</keyword>
<organism evidence="2 3">
    <name type="scientific">Novosphingobium bradum</name>
    <dbReference type="NCBI Taxonomy" id="1737444"/>
    <lineage>
        <taxon>Bacteria</taxon>
        <taxon>Pseudomonadati</taxon>
        <taxon>Pseudomonadota</taxon>
        <taxon>Alphaproteobacteria</taxon>
        <taxon>Sphingomonadales</taxon>
        <taxon>Sphingomonadaceae</taxon>
        <taxon>Novosphingobium</taxon>
    </lineage>
</organism>
<dbReference type="InterPro" id="IPR007569">
    <property type="entry name" value="DUF559"/>
</dbReference>
<dbReference type="CDD" id="cd01038">
    <property type="entry name" value="Endonuclease_DUF559"/>
    <property type="match status" value="1"/>
</dbReference>
<keyword evidence="2" id="KW-0378">Hydrolase</keyword>
<feature type="domain" description="DUF559" evidence="1">
    <location>
        <begin position="9"/>
        <end position="112"/>
    </location>
</feature>
<dbReference type="RefSeq" id="WP_379509857.1">
    <property type="nucleotide sequence ID" value="NZ_JBHRTQ010000007.1"/>
</dbReference>
<reference evidence="3" key="1">
    <citation type="journal article" date="2019" name="Int. J. Syst. Evol. Microbiol.">
        <title>The Global Catalogue of Microorganisms (GCM) 10K type strain sequencing project: providing services to taxonomists for standard genome sequencing and annotation.</title>
        <authorList>
            <consortium name="The Broad Institute Genomics Platform"/>
            <consortium name="The Broad Institute Genome Sequencing Center for Infectious Disease"/>
            <person name="Wu L."/>
            <person name="Ma J."/>
        </authorList>
    </citation>
    <scope>NUCLEOTIDE SEQUENCE [LARGE SCALE GENOMIC DNA]</scope>
    <source>
        <strain evidence="3">KCTC 42984</strain>
    </source>
</reference>
<keyword evidence="2" id="KW-0540">Nuclease</keyword>
<evidence type="ECO:0000313" key="3">
    <source>
        <dbReference type="Proteomes" id="UP001595604"/>
    </source>
</evidence>
<dbReference type="SUPFAM" id="SSF52980">
    <property type="entry name" value="Restriction endonuclease-like"/>
    <property type="match status" value="1"/>
</dbReference>
<dbReference type="Pfam" id="PF04480">
    <property type="entry name" value="DUF559"/>
    <property type="match status" value="1"/>
</dbReference>
<dbReference type="PANTHER" id="PTHR38590">
    <property type="entry name" value="BLL0828 PROTEIN"/>
    <property type="match status" value="1"/>
</dbReference>
<dbReference type="GO" id="GO:0004519">
    <property type="term" value="F:endonuclease activity"/>
    <property type="evidence" value="ECO:0007669"/>
    <property type="project" value="UniProtKB-KW"/>
</dbReference>
<dbReference type="Proteomes" id="UP001595604">
    <property type="component" value="Unassembled WGS sequence"/>
</dbReference>
<name>A0ABV7ISD1_9SPHN</name>